<gene>
    <name evidence="11" type="ORF">RM540_05720</name>
</gene>
<evidence type="ECO:0000256" key="6">
    <source>
        <dbReference type="ARBA" id="ARBA00022692"/>
    </source>
</evidence>
<dbReference type="RefSeq" id="WP_311662586.1">
    <property type="nucleotide sequence ID" value="NZ_JAVRHT010000010.1"/>
</dbReference>
<keyword evidence="11" id="KW-0969">Cilium</keyword>
<evidence type="ECO:0000256" key="7">
    <source>
        <dbReference type="ARBA" id="ARBA00022779"/>
    </source>
</evidence>
<evidence type="ECO:0000313" key="12">
    <source>
        <dbReference type="Proteomes" id="UP001267426"/>
    </source>
</evidence>
<dbReference type="PANTHER" id="PTHR35091">
    <property type="entry name" value="FLAGELLAR PROTEIN FLIL"/>
    <property type="match status" value="1"/>
</dbReference>
<evidence type="ECO:0000256" key="5">
    <source>
        <dbReference type="ARBA" id="ARBA00022500"/>
    </source>
</evidence>
<keyword evidence="11" id="KW-0966">Cell projection</keyword>
<keyword evidence="8 10" id="KW-1133">Transmembrane helix</keyword>
<evidence type="ECO:0000256" key="4">
    <source>
        <dbReference type="ARBA" id="ARBA00022475"/>
    </source>
</evidence>
<evidence type="ECO:0000256" key="9">
    <source>
        <dbReference type="ARBA" id="ARBA00023136"/>
    </source>
</evidence>
<protein>
    <recommendedName>
        <fullName evidence="10">Flagellar protein FliL</fullName>
    </recommendedName>
</protein>
<evidence type="ECO:0000256" key="10">
    <source>
        <dbReference type="RuleBase" id="RU364125"/>
    </source>
</evidence>
<evidence type="ECO:0000256" key="3">
    <source>
        <dbReference type="ARBA" id="ARBA00008281"/>
    </source>
</evidence>
<keyword evidence="9 10" id="KW-0472">Membrane</keyword>
<keyword evidence="12" id="KW-1185">Reference proteome</keyword>
<dbReference type="EMBL" id="JAVRHT010000010">
    <property type="protein sequence ID" value="MDT0631243.1"/>
    <property type="molecule type" value="Genomic_DNA"/>
</dbReference>
<sequence>MADVVDPDSPVEAPKKRKILLILPVVALLLGGGGGYYQYQQATVSDEPAAEEAAELIEYGQFAKVDGIIVNPAESGGRRYLMVDLALEAADEETLAEVGAHEVVIRDAIVRLLGERTVDELAAVSGRAALKDTIRAHVNGIVTGEIDRLYFTQYVLQ</sequence>
<name>A0ABU3BPM6_9BACT</name>
<evidence type="ECO:0000256" key="2">
    <source>
        <dbReference type="ARBA" id="ARBA00004162"/>
    </source>
</evidence>
<comment type="subcellular location">
    <subcellularLocation>
        <location evidence="2">Cell membrane</location>
        <topology evidence="2">Single-pass membrane protein</topology>
    </subcellularLocation>
</comment>
<proteinExistence type="inferred from homology"/>
<feature type="transmembrane region" description="Helical" evidence="10">
    <location>
        <begin position="19"/>
        <end position="39"/>
    </location>
</feature>
<dbReference type="Proteomes" id="UP001267426">
    <property type="component" value="Unassembled WGS sequence"/>
</dbReference>
<keyword evidence="6 10" id="KW-0812">Transmembrane</keyword>
<dbReference type="InterPro" id="IPR005503">
    <property type="entry name" value="FliL"/>
</dbReference>
<accession>A0ABU3BPM6</accession>
<dbReference type="Pfam" id="PF03748">
    <property type="entry name" value="FliL"/>
    <property type="match status" value="1"/>
</dbReference>
<evidence type="ECO:0000256" key="8">
    <source>
        <dbReference type="ARBA" id="ARBA00022989"/>
    </source>
</evidence>
<reference evidence="11 12" key="1">
    <citation type="submission" date="2023-09" db="EMBL/GenBank/DDBJ databases">
        <authorList>
            <person name="Rey-Velasco X."/>
        </authorList>
    </citation>
    <scope>NUCLEOTIDE SEQUENCE [LARGE SCALE GENOMIC DNA]</scope>
    <source>
        <strain evidence="11 12">F394</strain>
    </source>
</reference>
<keyword evidence="5 10" id="KW-0145">Chemotaxis</keyword>
<evidence type="ECO:0000256" key="1">
    <source>
        <dbReference type="ARBA" id="ARBA00002254"/>
    </source>
</evidence>
<comment type="function">
    <text evidence="1 10">Controls the rotational direction of flagella during chemotaxis.</text>
</comment>
<keyword evidence="7 10" id="KW-0283">Flagellar rotation</keyword>
<evidence type="ECO:0000313" key="11">
    <source>
        <dbReference type="EMBL" id="MDT0631243.1"/>
    </source>
</evidence>
<organism evidence="11 12">
    <name type="scientific">Rubrivirga litoralis</name>
    <dbReference type="NCBI Taxonomy" id="3075598"/>
    <lineage>
        <taxon>Bacteria</taxon>
        <taxon>Pseudomonadati</taxon>
        <taxon>Rhodothermota</taxon>
        <taxon>Rhodothermia</taxon>
        <taxon>Rhodothermales</taxon>
        <taxon>Rubricoccaceae</taxon>
        <taxon>Rubrivirga</taxon>
    </lineage>
</organism>
<keyword evidence="11" id="KW-0282">Flagellum</keyword>
<comment type="similarity">
    <text evidence="3 10">Belongs to the FliL family.</text>
</comment>
<dbReference type="PANTHER" id="PTHR35091:SF2">
    <property type="entry name" value="FLAGELLAR PROTEIN FLIL"/>
    <property type="match status" value="1"/>
</dbReference>
<comment type="caution">
    <text evidence="11">The sequence shown here is derived from an EMBL/GenBank/DDBJ whole genome shotgun (WGS) entry which is preliminary data.</text>
</comment>
<keyword evidence="4 10" id="KW-1003">Cell membrane</keyword>